<proteinExistence type="predicted"/>
<keyword evidence="2" id="KW-1185">Reference proteome</keyword>
<name>A0A430B5W5_9ENTE</name>
<dbReference type="AlphaFoldDB" id="A0A430B5W5"/>
<dbReference type="OrthoDB" id="1092260at2"/>
<protein>
    <recommendedName>
        <fullName evidence="3">DUF4145 domain-containing protein</fullName>
    </recommendedName>
</protein>
<dbReference type="EMBL" id="NGKA01000001">
    <property type="protein sequence ID" value="RSU15695.1"/>
    <property type="molecule type" value="Genomic_DNA"/>
</dbReference>
<evidence type="ECO:0000313" key="1">
    <source>
        <dbReference type="EMBL" id="RSU15695.1"/>
    </source>
</evidence>
<dbReference type="Proteomes" id="UP000287605">
    <property type="component" value="Unassembled WGS sequence"/>
</dbReference>
<organism evidence="1 2">
    <name type="scientific">Vagococcus elongatus</name>
    <dbReference type="NCBI Taxonomy" id="180344"/>
    <lineage>
        <taxon>Bacteria</taxon>
        <taxon>Bacillati</taxon>
        <taxon>Bacillota</taxon>
        <taxon>Bacilli</taxon>
        <taxon>Lactobacillales</taxon>
        <taxon>Enterococcaceae</taxon>
        <taxon>Vagococcus</taxon>
    </lineage>
</organism>
<evidence type="ECO:0008006" key="3">
    <source>
        <dbReference type="Google" id="ProtNLM"/>
    </source>
</evidence>
<dbReference type="RefSeq" id="WP_126806366.1">
    <property type="nucleotide sequence ID" value="NZ_NGKA01000001.1"/>
</dbReference>
<comment type="caution">
    <text evidence="1">The sequence shown here is derived from an EMBL/GenBank/DDBJ whole genome shotgun (WGS) entry which is preliminary data.</text>
</comment>
<evidence type="ECO:0000313" key="2">
    <source>
        <dbReference type="Proteomes" id="UP000287605"/>
    </source>
</evidence>
<sequence>MSDDKMTSINLGSNTERWLNYAKVTLPKECPNCHHAILPIRNSSGVFKYAKETHLQVFSWKCPQCFDNYVTFHTRRNLSDVNARFLGITPPLRKRIFSEQLTDLSPRFIEVYHQASSSEAENNLTLAAIGYKFSLEILVKDFATVMLNIPKEELLNKSLYQCIEDYLPRMKYIASTDLIQLKGSNFEHHYQKFELEAFNEFKFYLNALIDLIAVELRLRTFPPSFSEKEE</sequence>
<gene>
    <name evidence="1" type="ORF">CBF29_01065</name>
</gene>
<accession>A0A430B5W5</accession>
<reference evidence="1 2" key="1">
    <citation type="submission" date="2017-05" db="EMBL/GenBank/DDBJ databases">
        <title>Vagococcus spp. assemblies.</title>
        <authorList>
            <person name="Gulvik C.A."/>
        </authorList>
    </citation>
    <scope>NUCLEOTIDE SEQUENCE [LARGE SCALE GENOMIC DNA]</scope>
    <source>
        <strain evidence="1 2">CCUG 51432</strain>
    </source>
</reference>